<name>A0A6J3M3U8_9PEZI</name>
<dbReference type="GO" id="GO:0016433">
    <property type="term" value="F:rRNA (adenine) methyltransferase activity"/>
    <property type="evidence" value="ECO:0007669"/>
    <property type="project" value="UniProtKB-UniRule"/>
</dbReference>
<accession>A0A6J3M3U8</accession>
<evidence type="ECO:0000256" key="2">
    <source>
        <dbReference type="ARBA" id="ARBA00022679"/>
    </source>
</evidence>
<dbReference type="HAMAP" id="MF_03044">
    <property type="entry name" value="BMT2"/>
    <property type="match status" value="1"/>
</dbReference>
<feature type="binding site" evidence="4">
    <location>
        <position position="142"/>
    </location>
    <ligand>
        <name>S-adenosyl-L-methionine</name>
        <dbReference type="ChEBI" id="CHEBI:59789"/>
    </ligand>
</feature>
<dbReference type="InterPro" id="IPR021867">
    <property type="entry name" value="Bmt2/SAMTOR"/>
</dbReference>
<reference evidence="7" key="1">
    <citation type="submission" date="2020-01" db="EMBL/GenBank/DDBJ databases">
        <authorList>
            <consortium name="DOE Joint Genome Institute"/>
            <person name="Haridas S."/>
            <person name="Albert R."/>
            <person name="Binder M."/>
            <person name="Bloem J."/>
            <person name="Labutti K."/>
            <person name="Salamov A."/>
            <person name="Andreopoulos B."/>
            <person name="Baker S.E."/>
            <person name="Barry K."/>
            <person name="Bills G."/>
            <person name="Bluhm B.H."/>
            <person name="Cannon C."/>
            <person name="Castanera R."/>
            <person name="Culley D.E."/>
            <person name="Daum C."/>
            <person name="Ezra D."/>
            <person name="Gonzalez J.B."/>
            <person name="Henrissat B."/>
            <person name="Kuo A."/>
            <person name="Liang C."/>
            <person name="Lipzen A."/>
            <person name="Lutzoni F."/>
            <person name="Magnuson J."/>
            <person name="Mondo S."/>
            <person name="Nolan M."/>
            <person name="Ohm R."/>
            <person name="Pangilinan J."/>
            <person name="Park H.-J."/>
            <person name="Ramirez L."/>
            <person name="Alfaro M."/>
            <person name="Sun H."/>
            <person name="Tritt A."/>
            <person name="Yoshinaga Y."/>
            <person name="Zwiers L.-H."/>
            <person name="Turgeon B.G."/>
            <person name="Goodwin S.B."/>
            <person name="Spatafora J.W."/>
            <person name="Crous P.W."/>
            <person name="Grigoriev I.V."/>
        </authorList>
    </citation>
    <scope>NUCLEOTIDE SEQUENCE</scope>
    <source>
        <strain evidence="7">CBS 342.82</strain>
    </source>
</reference>
<feature type="compositionally biased region" description="Low complexity" evidence="5">
    <location>
        <begin position="1"/>
        <end position="13"/>
    </location>
</feature>
<dbReference type="PANTHER" id="PTHR21008:SF1">
    <property type="entry name" value="25S RRNA (ADENINE(2142)-N(1))-METHYLTRANSFERASE"/>
    <property type="match status" value="1"/>
</dbReference>
<keyword evidence="1 4" id="KW-0489">Methyltransferase</keyword>
<evidence type="ECO:0000256" key="3">
    <source>
        <dbReference type="ARBA" id="ARBA00022691"/>
    </source>
</evidence>
<dbReference type="PANTHER" id="PTHR21008">
    <property type="entry name" value="S-ADENOSYLMETHIONINE SENSOR UPSTREAM OF MTORC1-RELATED"/>
    <property type="match status" value="1"/>
</dbReference>
<keyword evidence="3 4" id="KW-0949">S-adenosyl-L-methionine</keyword>
<feature type="region of interest" description="Disordered" evidence="5">
    <location>
        <begin position="1"/>
        <end position="25"/>
    </location>
</feature>
<reference evidence="7" key="3">
    <citation type="submission" date="2025-08" db="UniProtKB">
        <authorList>
            <consortium name="RefSeq"/>
        </authorList>
    </citation>
    <scope>IDENTIFICATION</scope>
    <source>
        <strain evidence="7">CBS 342.82</strain>
    </source>
</reference>
<comment type="function">
    <text evidence="4">S-adenosyl-L-methionine-dependent methyltransferase that specifically methylates the N(1) position of an adenine present in helix 65 in 25S rRNA.</text>
</comment>
<evidence type="ECO:0000256" key="1">
    <source>
        <dbReference type="ARBA" id="ARBA00022603"/>
    </source>
</evidence>
<evidence type="ECO:0000313" key="6">
    <source>
        <dbReference type="Proteomes" id="UP000504637"/>
    </source>
</evidence>
<keyword evidence="4" id="KW-0539">Nucleus</keyword>
<keyword evidence="6" id="KW-1185">Reference proteome</keyword>
<sequence length="297" mass="33195">MSKQSTSLKSLKSGRPPIAKKPRTLAARHTRRIIRAHHTLNKQLTAAQIAGDHDKIKSIESQLNAQGGLAAYQEASIQGQTITRGGDSSIELVRWLSASDKKEEQGIKQSQLSGLSLLEVGALTTHNACSRSAIFDRVIRIDLNSQSSGISQQDFMKRPLPESDADRFDVLSLSLVLNYVPDSAQRGEMLRRTTKFLLQNESTKNAKKLPCLFLVLPLPCIINSRYMTEIHLLDIMSTLGYTLLQTKQSAKLYYSLWLLQEPSTNVSRKTFRKVKLNDGVGRNNFCVELRDTREAVS</sequence>
<dbReference type="EC" id="2.1.1.-" evidence="4"/>
<protein>
    <recommendedName>
        <fullName evidence="4">25S rRNA adenine-N(1) methyltransferase</fullName>
        <ecNumber evidence="4">2.1.1.-</ecNumber>
    </recommendedName>
</protein>
<keyword evidence="2 4" id="KW-0808">Transferase</keyword>
<feature type="binding site" evidence="4">
    <location>
        <position position="121"/>
    </location>
    <ligand>
        <name>S-adenosyl-L-methionine</name>
        <dbReference type="ChEBI" id="CHEBI:59789"/>
    </ligand>
</feature>
<dbReference type="AlphaFoldDB" id="A0A6J3M3U8"/>
<dbReference type="GeneID" id="54360342"/>
<proteinExistence type="inferred from homology"/>
<evidence type="ECO:0000313" key="7">
    <source>
        <dbReference type="RefSeq" id="XP_033459731.1"/>
    </source>
</evidence>
<evidence type="ECO:0000256" key="4">
    <source>
        <dbReference type="HAMAP-Rule" id="MF_03044"/>
    </source>
</evidence>
<comment type="subcellular location">
    <subcellularLocation>
        <location evidence="4">Nucleus</location>
        <location evidence="4">Nucleolus</location>
    </subcellularLocation>
</comment>
<organism evidence="7">
    <name type="scientific">Dissoconium aciculare CBS 342.82</name>
    <dbReference type="NCBI Taxonomy" id="1314786"/>
    <lineage>
        <taxon>Eukaryota</taxon>
        <taxon>Fungi</taxon>
        <taxon>Dikarya</taxon>
        <taxon>Ascomycota</taxon>
        <taxon>Pezizomycotina</taxon>
        <taxon>Dothideomycetes</taxon>
        <taxon>Dothideomycetidae</taxon>
        <taxon>Mycosphaerellales</taxon>
        <taxon>Dissoconiaceae</taxon>
        <taxon>Dissoconium</taxon>
    </lineage>
</organism>
<gene>
    <name evidence="7" type="ORF">K489DRAFT_356652</name>
</gene>
<dbReference type="OrthoDB" id="5954793at2759"/>
<evidence type="ECO:0000256" key="5">
    <source>
        <dbReference type="SAM" id="MobiDB-lite"/>
    </source>
</evidence>
<reference evidence="7" key="2">
    <citation type="submission" date="2020-04" db="EMBL/GenBank/DDBJ databases">
        <authorList>
            <consortium name="NCBI Genome Project"/>
        </authorList>
    </citation>
    <scope>NUCLEOTIDE SEQUENCE</scope>
    <source>
        <strain evidence="7">CBS 342.82</strain>
    </source>
</reference>
<dbReference type="Proteomes" id="UP000504637">
    <property type="component" value="Unplaced"/>
</dbReference>
<dbReference type="RefSeq" id="XP_033459731.1">
    <property type="nucleotide sequence ID" value="XM_033602542.1"/>
</dbReference>
<comment type="similarity">
    <text evidence="4">Belongs to the BMT2 family.</text>
</comment>
<dbReference type="Pfam" id="PF11968">
    <property type="entry name" value="Bmt2"/>
    <property type="match status" value="1"/>
</dbReference>
<dbReference type="GO" id="GO:0005730">
    <property type="term" value="C:nucleolus"/>
    <property type="evidence" value="ECO:0007669"/>
    <property type="project" value="UniProtKB-SubCell"/>
</dbReference>